<dbReference type="VEuPathDB" id="FungiDB:JI435_406860"/>
<reference evidence="2" key="1">
    <citation type="journal article" date="2021" name="BMC Genomics">
        <title>Chromosome-level genome assembly and manually-curated proteome of model necrotroph Parastagonospora nodorum Sn15 reveals a genome-wide trove of candidate effector homologs, and redundancy of virulence-related functions within an accessory chromosome.</title>
        <authorList>
            <person name="Bertazzoni S."/>
            <person name="Jones D.A.B."/>
            <person name="Phan H.T."/>
            <person name="Tan K.-C."/>
            <person name="Hane J.K."/>
        </authorList>
    </citation>
    <scope>NUCLEOTIDE SEQUENCE [LARGE SCALE GENOMIC DNA]</scope>
    <source>
        <strain evidence="2">SN15 / ATCC MYA-4574 / FGSC 10173)</strain>
    </source>
</reference>
<accession>A0A7U2HYK7</accession>
<dbReference type="AlphaFoldDB" id="A0A7U2HYK7"/>
<protein>
    <submittedName>
        <fullName evidence="1">Uncharacterized protein</fullName>
    </submittedName>
</protein>
<evidence type="ECO:0000313" key="1">
    <source>
        <dbReference type="EMBL" id="QRC95114.1"/>
    </source>
</evidence>
<proteinExistence type="predicted"/>
<evidence type="ECO:0000313" key="2">
    <source>
        <dbReference type="Proteomes" id="UP000663193"/>
    </source>
</evidence>
<organism evidence="1 2">
    <name type="scientific">Phaeosphaeria nodorum (strain SN15 / ATCC MYA-4574 / FGSC 10173)</name>
    <name type="common">Glume blotch fungus</name>
    <name type="synonym">Parastagonospora nodorum</name>
    <dbReference type="NCBI Taxonomy" id="321614"/>
    <lineage>
        <taxon>Eukaryota</taxon>
        <taxon>Fungi</taxon>
        <taxon>Dikarya</taxon>
        <taxon>Ascomycota</taxon>
        <taxon>Pezizomycotina</taxon>
        <taxon>Dothideomycetes</taxon>
        <taxon>Pleosporomycetidae</taxon>
        <taxon>Pleosporales</taxon>
        <taxon>Pleosporineae</taxon>
        <taxon>Phaeosphaeriaceae</taxon>
        <taxon>Parastagonospora</taxon>
    </lineage>
</organism>
<gene>
    <name evidence="1" type="ORF">JI435_406860</name>
</gene>
<dbReference type="Proteomes" id="UP000663193">
    <property type="component" value="Chromosome 5"/>
</dbReference>
<dbReference type="EMBL" id="CP069027">
    <property type="protein sequence ID" value="QRC95114.1"/>
    <property type="molecule type" value="Genomic_DNA"/>
</dbReference>
<keyword evidence="2" id="KW-1185">Reference proteome</keyword>
<name>A0A7U2HYK7_PHANO</name>
<sequence>MRRVKVWASDDDGAWGRLYAVGHVCLGGGWQQQCNSQQPAVLAWIEESATGVGGGGRQQTADRARDEAGFRCVGVSRAFWEGNELRRLVQHATVSGPPRGLFSIGPTVGDTLKWQHVSLWRAERTPLVHEHARLAASWKASHSTLGQRAVLPLLHHTFAASGRQRIQPVCNPACRACTPTALACGVFWLIWPCHYALVHSPNHHH</sequence>